<dbReference type="Proteomes" id="UP000789508">
    <property type="component" value="Unassembled WGS sequence"/>
</dbReference>
<evidence type="ECO:0000313" key="1">
    <source>
        <dbReference type="EMBL" id="CAG8582742.1"/>
    </source>
</evidence>
<protein>
    <submittedName>
        <fullName evidence="1">14578_t:CDS:1</fullName>
    </submittedName>
</protein>
<evidence type="ECO:0000313" key="2">
    <source>
        <dbReference type="Proteomes" id="UP000789508"/>
    </source>
</evidence>
<gene>
    <name evidence="1" type="ORF">ALEPTO_LOCUS7340</name>
</gene>
<sequence>MKSITPEETRNSIQQCNKRAIIQTHVQQCNSISNRWKEASSSQSALCISSEKLADYDSSRVSYSDQGQNLLITCVFPVSRRMLLFPRNGTLKEFRQLAEEKFKNTLVPVAYKTFDGFIIDLVDQEDWNVALWEAIRNKENKVKRIE</sequence>
<feature type="non-terminal residue" evidence="1">
    <location>
        <position position="146"/>
    </location>
</feature>
<name>A0A9N9G3T0_9GLOM</name>
<dbReference type="AlphaFoldDB" id="A0A9N9G3T0"/>
<keyword evidence="2" id="KW-1185">Reference proteome</keyword>
<proteinExistence type="predicted"/>
<organism evidence="1 2">
    <name type="scientific">Ambispora leptoticha</name>
    <dbReference type="NCBI Taxonomy" id="144679"/>
    <lineage>
        <taxon>Eukaryota</taxon>
        <taxon>Fungi</taxon>
        <taxon>Fungi incertae sedis</taxon>
        <taxon>Mucoromycota</taxon>
        <taxon>Glomeromycotina</taxon>
        <taxon>Glomeromycetes</taxon>
        <taxon>Archaeosporales</taxon>
        <taxon>Ambisporaceae</taxon>
        <taxon>Ambispora</taxon>
    </lineage>
</organism>
<comment type="caution">
    <text evidence="1">The sequence shown here is derived from an EMBL/GenBank/DDBJ whole genome shotgun (WGS) entry which is preliminary data.</text>
</comment>
<reference evidence="1" key="1">
    <citation type="submission" date="2021-06" db="EMBL/GenBank/DDBJ databases">
        <authorList>
            <person name="Kallberg Y."/>
            <person name="Tangrot J."/>
            <person name="Rosling A."/>
        </authorList>
    </citation>
    <scope>NUCLEOTIDE SEQUENCE</scope>
    <source>
        <strain evidence="1">FL130A</strain>
    </source>
</reference>
<dbReference type="EMBL" id="CAJVPS010003119">
    <property type="protein sequence ID" value="CAG8582742.1"/>
    <property type="molecule type" value="Genomic_DNA"/>
</dbReference>
<accession>A0A9N9G3T0</accession>
<dbReference type="OrthoDB" id="2438274at2759"/>